<keyword evidence="1" id="KW-0175">Coiled coil</keyword>
<name>A0A7K5IJM4_TOXRE</name>
<dbReference type="GO" id="GO:0005509">
    <property type="term" value="F:calcium ion binding"/>
    <property type="evidence" value="ECO:0007669"/>
    <property type="project" value="InterPro"/>
</dbReference>
<dbReference type="EMBL" id="VXBI01002230">
    <property type="protein sequence ID" value="NWS81312.1"/>
    <property type="molecule type" value="Genomic_DNA"/>
</dbReference>
<accession>A0A7K5IJM4</accession>
<dbReference type="SUPFAM" id="SSF55781">
    <property type="entry name" value="GAF domain-like"/>
    <property type="match status" value="1"/>
</dbReference>
<dbReference type="PROSITE" id="PS50222">
    <property type="entry name" value="EF_HAND_2"/>
    <property type="match status" value="1"/>
</dbReference>
<dbReference type="PANTHER" id="PTHR46788:SF1">
    <property type="entry name" value="EF-HAND CALCIUM-BINDING DOMAIN-CONTAINING PROTEIN 5"/>
    <property type="match status" value="1"/>
</dbReference>
<feature type="coiled-coil region" evidence="1">
    <location>
        <begin position="27"/>
        <end position="54"/>
    </location>
</feature>
<feature type="non-terminal residue" evidence="3">
    <location>
        <position position="529"/>
    </location>
</feature>
<dbReference type="PANTHER" id="PTHR46788">
    <property type="entry name" value="EF-HAND CALCIUM-BINDING DOMAIN-CONTAINING PROTEIN 5"/>
    <property type="match status" value="1"/>
</dbReference>
<dbReference type="InterPro" id="IPR029016">
    <property type="entry name" value="GAF-like_dom_sf"/>
</dbReference>
<dbReference type="AlphaFoldDB" id="A0A7K5IJM4"/>
<evidence type="ECO:0000256" key="1">
    <source>
        <dbReference type="SAM" id="Coils"/>
    </source>
</evidence>
<comment type="caution">
    <text evidence="3">The sequence shown here is derived from an EMBL/GenBank/DDBJ whole genome shotgun (WGS) entry which is preliminary data.</text>
</comment>
<sequence length="529" mass="60192">LTLPQFVQLMDNFVGEDITLPTVKRLTAFIKKEYKQTEEEKKKQREKVHRMSHLAQRKQLLEALFEKWDSNACGSLDLEEVVAVLKTFKGGMEKEALMKAKEQLCSRYPQLSKVGKLSPKAFQTFLELIASKSTGNEDETIDNLVRFLTTSVGQSVEQSHTQSLQSSARRKWLQDIQRAAETSVTSMEPVYKAVIKALSQDMEAHGNNKRISAYIALLEENQLSPEQEQVLLRYVACTADDAPLLLNQVLHREMKGISFAAIDQGEPIYVPRVQLHGNVHFWNSDRPVEESTGSLLVLPLYDAHWRVFGILGLDTLRDQCEKSIFLMHEITFYEGVCHAFSKAYHHICMQENVLQVAVTALDWLYPRTPSIHAVTTYLVAPGKDKDYTLCKVITTDNTGQKEIHSSPVALLREENLLRDYLFKCTDSSEVTLTSVYGEHHIAVPLHDLSRQTLSIFDISIGQHKKLPPQEQKDLQKMLKMAQAACSEILQRSLEETESTQVLEAERVANVRHAGILFHRFMLQELLECV</sequence>
<organism evidence="3 4">
    <name type="scientific">Toxostoma redivivum</name>
    <name type="common">California thrasher</name>
    <dbReference type="NCBI Taxonomy" id="99882"/>
    <lineage>
        <taxon>Eukaryota</taxon>
        <taxon>Metazoa</taxon>
        <taxon>Chordata</taxon>
        <taxon>Craniata</taxon>
        <taxon>Vertebrata</taxon>
        <taxon>Euteleostomi</taxon>
        <taxon>Archelosauria</taxon>
        <taxon>Archosauria</taxon>
        <taxon>Dinosauria</taxon>
        <taxon>Saurischia</taxon>
        <taxon>Theropoda</taxon>
        <taxon>Coelurosauria</taxon>
        <taxon>Aves</taxon>
        <taxon>Neognathae</taxon>
        <taxon>Neoaves</taxon>
        <taxon>Telluraves</taxon>
        <taxon>Australaves</taxon>
        <taxon>Passeriformes</taxon>
        <taxon>Mimidae</taxon>
        <taxon>Toxostoma</taxon>
    </lineage>
</organism>
<dbReference type="Gene3D" id="3.30.450.40">
    <property type="match status" value="1"/>
</dbReference>
<protein>
    <submittedName>
        <fullName evidence="3">EFCB5 protein</fullName>
    </submittedName>
</protein>
<reference evidence="3 4" key="1">
    <citation type="submission" date="2019-09" db="EMBL/GenBank/DDBJ databases">
        <title>Bird 10,000 Genomes (B10K) Project - Family phase.</title>
        <authorList>
            <person name="Zhang G."/>
        </authorList>
    </citation>
    <scope>NUCLEOTIDE SEQUENCE [LARGE SCALE GENOMIC DNA]</scope>
    <source>
        <strain evidence="3">B10K-DU-002-15</strain>
        <tissue evidence="3">Muscle</tissue>
    </source>
</reference>
<dbReference type="Gene3D" id="1.10.238.10">
    <property type="entry name" value="EF-hand"/>
    <property type="match status" value="1"/>
</dbReference>
<feature type="non-terminal residue" evidence="3">
    <location>
        <position position="1"/>
    </location>
</feature>
<evidence type="ECO:0000313" key="4">
    <source>
        <dbReference type="Proteomes" id="UP000523146"/>
    </source>
</evidence>
<keyword evidence="4" id="KW-1185">Reference proteome</keyword>
<evidence type="ECO:0000313" key="3">
    <source>
        <dbReference type="EMBL" id="NWS81312.1"/>
    </source>
</evidence>
<evidence type="ECO:0000259" key="2">
    <source>
        <dbReference type="PROSITE" id="PS50222"/>
    </source>
</evidence>
<proteinExistence type="predicted"/>
<feature type="domain" description="EF-hand" evidence="2">
    <location>
        <begin position="56"/>
        <end position="91"/>
    </location>
</feature>
<dbReference type="InterPro" id="IPR002048">
    <property type="entry name" value="EF_hand_dom"/>
</dbReference>
<gene>
    <name evidence="3" type="primary">Efcab5</name>
    <name evidence="3" type="ORF">TOXRED_R14212</name>
</gene>
<dbReference type="Proteomes" id="UP000523146">
    <property type="component" value="Unassembled WGS sequence"/>
</dbReference>